<comment type="cofactor">
    <cofactor evidence="11 12">
        <name>FAD</name>
        <dbReference type="ChEBI" id="CHEBI:57692"/>
    </cofactor>
    <text evidence="11 12">Binds 1 FAD per subunit.</text>
</comment>
<dbReference type="PROSITE" id="PS50902">
    <property type="entry name" value="FLAVODOXIN_LIKE"/>
    <property type="match status" value="1"/>
</dbReference>
<keyword evidence="1 11" id="KW-0813">Transport</keyword>
<dbReference type="InterPro" id="IPR003097">
    <property type="entry name" value="CysJ-like_FAD-binding"/>
</dbReference>
<dbReference type="Gene3D" id="3.40.50.360">
    <property type="match status" value="1"/>
</dbReference>
<keyword evidence="5 11" id="KW-0274">FAD</keyword>
<dbReference type="InterPro" id="IPR001433">
    <property type="entry name" value="OxRdtase_FAD/NAD-bd"/>
</dbReference>
<evidence type="ECO:0000256" key="8">
    <source>
        <dbReference type="ARBA" id="ARBA00023002"/>
    </source>
</evidence>
<evidence type="ECO:0000256" key="3">
    <source>
        <dbReference type="ARBA" id="ARBA00022630"/>
    </source>
</evidence>
<feature type="binding site" evidence="12">
    <location>
        <begin position="509"/>
        <end position="510"/>
    </location>
    <ligand>
        <name>NADP(+)</name>
        <dbReference type="ChEBI" id="CHEBI:58349"/>
    </ligand>
</feature>
<dbReference type="Gene3D" id="2.40.30.10">
    <property type="entry name" value="Translation factors"/>
    <property type="match status" value="1"/>
</dbReference>
<dbReference type="KEGG" id="asal:CFBP5507_13660"/>
<feature type="binding site" evidence="12">
    <location>
        <position position="589"/>
    </location>
    <ligand>
        <name>FAD</name>
        <dbReference type="ChEBI" id="CHEBI:57692"/>
    </ligand>
</feature>
<feature type="binding site" evidence="12">
    <location>
        <begin position="105"/>
        <end position="108"/>
    </location>
    <ligand>
        <name>FMN</name>
        <dbReference type="ChEBI" id="CHEBI:58210"/>
    </ligand>
</feature>
<comment type="cofactor">
    <cofactor evidence="11 12">
        <name>FMN</name>
        <dbReference type="ChEBI" id="CHEBI:58210"/>
    </cofactor>
    <text evidence="11 12">Binds 1 FMN per subunit.</text>
</comment>
<dbReference type="OrthoDB" id="9816402at2"/>
<evidence type="ECO:0000313" key="13">
    <source>
        <dbReference type="EMBL" id="UYZ07253.1"/>
    </source>
</evidence>
<dbReference type="GO" id="GO:0004783">
    <property type="term" value="F:sulfite reductase (NADPH) activity"/>
    <property type="evidence" value="ECO:0007669"/>
    <property type="project" value="UniProtKB-EC"/>
</dbReference>
<keyword evidence="4 11" id="KW-0288">FMN</keyword>
<dbReference type="SUPFAM" id="SSF52343">
    <property type="entry name" value="Ferredoxin reductase-like, C-terminal NADP-linked domain"/>
    <property type="match status" value="1"/>
</dbReference>
<dbReference type="PANTHER" id="PTHR19384:SF128">
    <property type="entry name" value="NADPH OXIDOREDUCTASE A"/>
    <property type="match status" value="1"/>
</dbReference>
<dbReference type="PRINTS" id="PR00371">
    <property type="entry name" value="FPNCR"/>
</dbReference>
<dbReference type="Proteomes" id="UP000298735">
    <property type="component" value="Chromosome Circular"/>
</dbReference>
<evidence type="ECO:0000256" key="11">
    <source>
        <dbReference type="PIRNR" id="PIRNR000207"/>
    </source>
</evidence>
<accession>A0A4Z1QSH9</accession>
<dbReference type="GO" id="GO:0019344">
    <property type="term" value="P:cysteine biosynthetic process"/>
    <property type="evidence" value="ECO:0007669"/>
    <property type="project" value="UniProtKB-KW"/>
</dbReference>
<dbReference type="NCBIfam" id="NF004859">
    <property type="entry name" value="PRK06214.1"/>
    <property type="match status" value="1"/>
</dbReference>
<dbReference type="FunFam" id="3.40.50.80:FF:000001">
    <property type="entry name" value="NADPH--cytochrome P450 reductase 1"/>
    <property type="match status" value="1"/>
</dbReference>
<dbReference type="InterPro" id="IPR001094">
    <property type="entry name" value="Flavdoxin-like"/>
</dbReference>
<evidence type="ECO:0000256" key="7">
    <source>
        <dbReference type="ARBA" id="ARBA00022982"/>
    </source>
</evidence>
<sequence length="589" mass="63820">MMKIPYIPEDAPFNGDQRAWLSGFLAGLHSRAAIGTETSVAAAAPNAEASMLNILFGTQTGNAEALAMDIAAAARAQGMQSVVTALDDVSMDGLGAMKRVIVVTSTYGEGEMPDNAQLFWEALTADSAPRLDGMNFAVLALGDTGYDGFCQAGKLIDTRFEQLGGKRMKTRIDCDIDFEDAAAAWIGETLPLAVAVDGGNAASVTMPDVAEPPVRAKQGWSRKNPYPAEVSVNRRLSGTGSSKEIRHYEFDLGESGLDYAAGDALGVVPLNDPKLVGALLQHFEAAADSQIAGLDGPVGDALLNRFEISTPSRELVAEIGKRAGHDELSHVLANGDREQLAAFLWSKDILDLINLAEKPLFDVAEFVTFLKPLQHRAYSISSSPLVAKNSVHLTIASVRYRAEGRVRGGVCSTYLADRVEAGQSAGIFVSPNKAFRVPQDNDAPVIMVGPGTGIAPFRAFLQERQARGAKGKNWLFFGDQHRQSDFIYESELGDMSRDGVLTRLDLAFSRDQAEKIYVQTRMRQNGKALYQWLEEGAFFYVCGDATRMAKDVDDALRGIVSEEAGISAEAASEYVNRLKREKRYLRDVY</sequence>
<dbReference type="SUPFAM" id="SSF52218">
    <property type="entry name" value="Flavoproteins"/>
    <property type="match status" value="1"/>
</dbReference>
<dbReference type="InterPro" id="IPR017927">
    <property type="entry name" value="FAD-bd_FR_type"/>
</dbReference>
<evidence type="ECO:0000256" key="9">
    <source>
        <dbReference type="ARBA" id="ARBA00023192"/>
    </source>
</evidence>
<dbReference type="Pfam" id="PF00175">
    <property type="entry name" value="NAD_binding_1"/>
    <property type="match status" value="1"/>
</dbReference>
<evidence type="ECO:0000256" key="2">
    <source>
        <dbReference type="ARBA" id="ARBA00022605"/>
    </source>
</evidence>
<dbReference type="InterPro" id="IPR023173">
    <property type="entry name" value="NADPH_Cyt_P450_Rdtase_alpha"/>
</dbReference>
<keyword evidence="9 11" id="KW-0198">Cysteine biosynthesis</keyword>
<keyword evidence="2 11" id="KW-0028">Amino-acid biosynthesis</keyword>
<dbReference type="EC" id="1.8.1.2" evidence="11"/>
<keyword evidence="8 11" id="KW-0560">Oxidoreductase</keyword>
<dbReference type="InterPro" id="IPR010199">
    <property type="entry name" value="CysJ"/>
</dbReference>
<dbReference type="CDD" id="cd06199">
    <property type="entry name" value="SiR"/>
    <property type="match status" value="1"/>
</dbReference>
<feature type="binding site" evidence="12">
    <location>
        <begin position="141"/>
        <end position="150"/>
    </location>
    <ligand>
        <name>FMN</name>
        <dbReference type="ChEBI" id="CHEBI:58210"/>
    </ligand>
</feature>
<keyword evidence="6 11" id="KW-0521">NADP</keyword>
<dbReference type="PIRSF" id="PIRSF000207">
    <property type="entry name" value="SiR-FP_CysJ"/>
    <property type="match status" value="1"/>
</dbReference>
<dbReference type="InterPro" id="IPR039261">
    <property type="entry name" value="FNR_nucleotide-bd"/>
</dbReference>
<feature type="binding site" evidence="12">
    <location>
        <position position="551"/>
    </location>
    <ligand>
        <name>NADP(+)</name>
        <dbReference type="ChEBI" id="CHEBI:58349"/>
    </ligand>
</feature>
<dbReference type="GO" id="GO:0010181">
    <property type="term" value="F:FMN binding"/>
    <property type="evidence" value="ECO:0007669"/>
    <property type="project" value="InterPro"/>
</dbReference>
<feature type="binding site" evidence="12">
    <location>
        <begin position="376"/>
        <end position="379"/>
    </location>
    <ligand>
        <name>FAD</name>
        <dbReference type="ChEBI" id="CHEBI:57692"/>
    </ligand>
</feature>
<dbReference type="Pfam" id="PF00258">
    <property type="entry name" value="Flavodoxin_1"/>
    <property type="match status" value="1"/>
</dbReference>
<keyword evidence="3 11" id="KW-0285">Flavoprotein</keyword>
<organism evidence="13 14">
    <name type="scientific">Agrobacterium salinitolerans</name>
    <dbReference type="NCBI Taxonomy" id="1183413"/>
    <lineage>
        <taxon>Bacteria</taxon>
        <taxon>Pseudomonadati</taxon>
        <taxon>Pseudomonadota</taxon>
        <taxon>Alphaproteobacteria</taxon>
        <taxon>Hyphomicrobiales</taxon>
        <taxon>Rhizobiaceae</taxon>
        <taxon>Rhizobium/Agrobacterium group</taxon>
        <taxon>Agrobacterium</taxon>
    </lineage>
</organism>
<evidence type="ECO:0000256" key="12">
    <source>
        <dbReference type="PIRSR" id="PIRSR000207-1"/>
    </source>
</evidence>
<evidence type="ECO:0000256" key="10">
    <source>
        <dbReference type="ARBA" id="ARBA00052219"/>
    </source>
</evidence>
<comment type="catalytic activity">
    <reaction evidence="10 11">
        <text>hydrogen sulfide + 3 NADP(+) + 3 H2O = sulfite + 3 NADPH + 4 H(+)</text>
        <dbReference type="Rhea" id="RHEA:13801"/>
        <dbReference type="ChEBI" id="CHEBI:15377"/>
        <dbReference type="ChEBI" id="CHEBI:15378"/>
        <dbReference type="ChEBI" id="CHEBI:17359"/>
        <dbReference type="ChEBI" id="CHEBI:29919"/>
        <dbReference type="ChEBI" id="CHEBI:57783"/>
        <dbReference type="ChEBI" id="CHEBI:58349"/>
        <dbReference type="EC" id="1.8.1.2"/>
    </reaction>
</comment>
<comment type="subunit">
    <text evidence="11">Alpha(8)-beta(8). The alpha component is a flavoprotein, the beta component is a hemoprotein.</text>
</comment>
<dbReference type="InterPro" id="IPR008254">
    <property type="entry name" value="Flavodoxin/NO_synth"/>
</dbReference>
<dbReference type="GO" id="GO:0070814">
    <property type="term" value="P:hydrogen sulfide biosynthetic process"/>
    <property type="evidence" value="ECO:0007669"/>
    <property type="project" value="UniProtKB-UniPathway"/>
</dbReference>
<dbReference type="InterPro" id="IPR029039">
    <property type="entry name" value="Flavoprotein-like_sf"/>
</dbReference>
<dbReference type="InterPro" id="IPR017938">
    <property type="entry name" value="Riboflavin_synthase-like_b-brl"/>
</dbReference>
<dbReference type="InterPro" id="IPR001709">
    <property type="entry name" value="Flavoprot_Pyr_Nucl_cyt_Rdtase"/>
</dbReference>
<feature type="binding site" evidence="12">
    <location>
        <begin position="409"/>
        <end position="412"/>
    </location>
    <ligand>
        <name>FAD</name>
        <dbReference type="ChEBI" id="CHEBI:57692"/>
    </ligand>
</feature>
<gene>
    <name evidence="13" type="ORF">CFBP5507_13660</name>
</gene>
<evidence type="ECO:0000256" key="1">
    <source>
        <dbReference type="ARBA" id="ARBA00022448"/>
    </source>
</evidence>
<dbReference type="Gene3D" id="1.20.990.10">
    <property type="entry name" value="NADPH-cytochrome p450 Reductase, Chain A, domain 3"/>
    <property type="match status" value="1"/>
</dbReference>
<keyword evidence="7 11" id="KW-0249">Electron transport</keyword>
<dbReference type="Pfam" id="PF00667">
    <property type="entry name" value="FAD_binding_1"/>
    <property type="match status" value="2"/>
</dbReference>
<dbReference type="GO" id="GO:0005829">
    <property type="term" value="C:cytosol"/>
    <property type="evidence" value="ECO:0007669"/>
    <property type="project" value="TreeGrafter"/>
</dbReference>
<reference evidence="13" key="1">
    <citation type="submission" date="2022-10" db="EMBL/GenBank/DDBJ databases">
        <title>Complete genome sequence of Agrobacterium salinitolerans CFBP5507.</title>
        <authorList>
            <person name="Tchabashvili S."/>
            <person name="Yen H.-C."/>
            <person name="Haryono M."/>
            <person name="Lin Y.-C."/>
            <person name="Lai E.-M."/>
            <person name="Kuo C.-H."/>
        </authorList>
    </citation>
    <scope>NUCLEOTIDE SEQUENCE</scope>
    <source>
        <strain evidence="13">CFBP5507</strain>
    </source>
</reference>
<evidence type="ECO:0000313" key="14">
    <source>
        <dbReference type="Proteomes" id="UP000298735"/>
    </source>
</evidence>
<evidence type="ECO:0000256" key="4">
    <source>
        <dbReference type="ARBA" id="ARBA00022643"/>
    </source>
</evidence>
<feature type="binding site" evidence="12">
    <location>
        <begin position="515"/>
        <end position="519"/>
    </location>
    <ligand>
        <name>NADP(+)</name>
        <dbReference type="ChEBI" id="CHEBI:58349"/>
    </ligand>
</feature>
<dbReference type="EMBL" id="CP109968">
    <property type="protein sequence ID" value="UYZ07253.1"/>
    <property type="molecule type" value="Genomic_DNA"/>
</dbReference>
<evidence type="ECO:0000256" key="5">
    <source>
        <dbReference type="ARBA" id="ARBA00022827"/>
    </source>
</evidence>
<feature type="binding site" evidence="12">
    <location>
        <begin position="394"/>
        <end position="396"/>
    </location>
    <ligand>
        <name>FAD</name>
        <dbReference type="ChEBI" id="CHEBI:57692"/>
    </ligand>
</feature>
<proteinExistence type="predicted"/>
<comment type="function">
    <text evidence="11">Component of the sulfite reductase complex that catalyzes the 6-electron reduction of sulfite to sulfide. This is one of several activities required for the biosynthesis of L-cysteine from sulfate. The flavoprotein component catalyzes the electron flow from NADPH -&gt; FAD -&gt; FMN to the hemoprotein component.</text>
</comment>
<feature type="binding site" evidence="12">
    <location>
        <position position="400"/>
    </location>
    <ligand>
        <name>FAD</name>
        <dbReference type="ChEBI" id="CHEBI:57692"/>
    </ligand>
</feature>
<dbReference type="PANTHER" id="PTHR19384">
    <property type="entry name" value="NITRIC OXIDE SYNTHASE-RELATED"/>
    <property type="match status" value="1"/>
</dbReference>
<comment type="pathway">
    <text evidence="11">Sulfur metabolism; hydrogen sulfide biosynthesis; hydrogen sulfide from sulfite (NADPH route): step 1/1.</text>
</comment>
<dbReference type="GO" id="GO:0050660">
    <property type="term" value="F:flavin adenine dinucleotide binding"/>
    <property type="evidence" value="ECO:0007669"/>
    <property type="project" value="InterPro"/>
</dbReference>
<dbReference type="SUPFAM" id="SSF63380">
    <property type="entry name" value="Riboflavin synthase domain-like"/>
    <property type="match status" value="1"/>
</dbReference>
<name>A0A4Z1QSH9_9HYPH</name>
<protein>
    <recommendedName>
        <fullName evidence="11">Sulfite reductase [NADPH] flavoprotein alpha-component</fullName>
        <shortName evidence="11">SiR-FP</shortName>
        <ecNumber evidence="11">1.8.1.2</ecNumber>
    </recommendedName>
</protein>
<evidence type="ECO:0000256" key="6">
    <source>
        <dbReference type="ARBA" id="ARBA00022857"/>
    </source>
</evidence>
<dbReference type="RefSeq" id="WP_137409564.1">
    <property type="nucleotide sequence ID" value="NZ_CP109968.1"/>
</dbReference>
<dbReference type="PRINTS" id="PR00369">
    <property type="entry name" value="FLAVODOXIN"/>
</dbReference>
<dbReference type="PROSITE" id="PS51384">
    <property type="entry name" value="FAD_FR"/>
    <property type="match status" value="1"/>
</dbReference>
<dbReference type="Gene3D" id="3.40.50.80">
    <property type="entry name" value="Nucleotide-binding domain of ferredoxin-NADP reductase (FNR) module"/>
    <property type="match status" value="1"/>
</dbReference>
<dbReference type="AlphaFoldDB" id="A0A4Z1QSH9"/>